<proteinExistence type="predicted"/>
<dbReference type="EMBL" id="VLKH01000001">
    <property type="protein sequence ID" value="TWH83601.1"/>
    <property type="molecule type" value="Genomic_DNA"/>
</dbReference>
<dbReference type="InterPro" id="IPR013108">
    <property type="entry name" value="Amidohydro_3"/>
</dbReference>
<evidence type="ECO:0000259" key="1">
    <source>
        <dbReference type="Pfam" id="PF07969"/>
    </source>
</evidence>
<dbReference type="Pfam" id="PF07969">
    <property type="entry name" value="Amidohydro_3"/>
    <property type="match status" value="1"/>
</dbReference>
<dbReference type="OrthoDB" id="9776488at2"/>
<dbReference type="InterPro" id="IPR032466">
    <property type="entry name" value="Metal_Hydrolase"/>
</dbReference>
<dbReference type="InterPro" id="IPR033932">
    <property type="entry name" value="YtcJ-like"/>
</dbReference>
<dbReference type="PANTHER" id="PTHR22642:SF2">
    <property type="entry name" value="PROTEIN LONG AFTER FAR-RED 3"/>
    <property type="match status" value="1"/>
</dbReference>
<dbReference type="AlphaFoldDB" id="A0A562JK74"/>
<sequence length="545" mass="61190">MITLFKNGNIHTVDASNPNAEAFVVQDDKFTYVGTLDGARNYLNENGRAHVEIDMAGRLVLPGLNDSHMHFVHYAKSLRSINLTGTKSIREVRERIAERMKDEKLNGSTWVEGEGWNHDYFTDEKRFPNKFDLDDITGEVPVLVMRACFHIGVLNSAGLKLMGITKETAPKYGKLVELLPDGEPNGVIKESLLDNVKSMISTLDMQILKEVLVKAQYEAFAQGLTSVQSDDIGYMPNSNYDMLFTALKELDESGDLNIRISEQCLLMDKTIAEDFFNKNYHYGYGNDKYRVACLKILSDGSLGARTAALRNHYSDDESTKGIEMFSQEDLNELVLLSHKKNCPVAIHAIGDRAIEMALDSIENAKKLDPSHNPRHGIVHCQITDHNLLDRFKELDVLAFIQPIFIDYDMNIVADRVGKELANTSYAWKTMVGKGIHASFGTDCPVESFNTMPNIYTAVARKNINGHEKKIYLPEERLSMNEAIKAYTIEGAYASGEENIKGTITSGKLADFILLDRDLFNLESEEEILDTRVVETYVGGKKVYSL</sequence>
<dbReference type="Proteomes" id="UP000315343">
    <property type="component" value="Unassembled WGS sequence"/>
</dbReference>
<dbReference type="CDD" id="cd01300">
    <property type="entry name" value="YtcJ_like"/>
    <property type="match status" value="1"/>
</dbReference>
<dbReference type="Gene3D" id="3.10.310.70">
    <property type="match status" value="1"/>
</dbReference>
<organism evidence="2 3">
    <name type="scientific">Sedimentibacter saalensis</name>
    <dbReference type="NCBI Taxonomy" id="130788"/>
    <lineage>
        <taxon>Bacteria</taxon>
        <taxon>Bacillati</taxon>
        <taxon>Bacillota</taxon>
        <taxon>Tissierellia</taxon>
        <taxon>Sedimentibacter</taxon>
    </lineage>
</organism>
<dbReference type="Gene3D" id="3.20.20.140">
    <property type="entry name" value="Metal-dependent hydrolases"/>
    <property type="match status" value="1"/>
</dbReference>
<dbReference type="SUPFAM" id="SSF51556">
    <property type="entry name" value="Metallo-dependent hydrolases"/>
    <property type="match status" value="1"/>
</dbReference>
<protein>
    <recommendedName>
        <fullName evidence="1">Amidohydrolase 3 domain-containing protein</fullName>
    </recommendedName>
</protein>
<name>A0A562JK74_9FIRM</name>
<comment type="caution">
    <text evidence="2">The sequence shown here is derived from an EMBL/GenBank/DDBJ whole genome shotgun (WGS) entry which is preliminary data.</text>
</comment>
<keyword evidence="3" id="KW-1185">Reference proteome</keyword>
<dbReference type="PANTHER" id="PTHR22642">
    <property type="entry name" value="IMIDAZOLONEPROPIONASE"/>
    <property type="match status" value="1"/>
</dbReference>
<reference evidence="2 3" key="1">
    <citation type="submission" date="2019-07" db="EMBL/GenBank/DDBJ databases">
        <title>Genomic Encyclopedia of Type Strains, Phase I: the one thousand microbial genomes (KMG-I) project.</title>
        <authorList>
            <person name="Kyrpides N."/>
        </authorList>
    </citation>
    <scope>NUCLEOTIDE SEQUENCE [LARGE SCALE GENOMIC DNA]</scope>
    <source>
        <strain evidence="2 3">DSM 13558</strain>
    </source>
</reference>
<dbReference type="SUPFAM" id="SSF51338">
    <property type="entry name" value="Composite domain of metallo-dependent hydrolases"/>
    <property type="match status" value="1"/>
</dbReference>
<dbReference type="RefSeq" id="WP_145078756.1">
    <property type="nucleotide sequence ID" value="NZ_VLKH01000001.1"/>
</dbReference>
<accession>A0A562JK74</accession>
<gene>
    <name evidence="2" type="ORF">LY60_00212</name>
</gene>
<dbReference type="Gene3D" id="2.30.40.10">
    <property type="entry name" value="Urease, subunit C, domain 1"/>
    <property type="match status" value="1"/>
</dbReference>
<feature type="domain" description="Amidohydrolase 3" evidence="1">
    <location>
        <begin position="52"/>
        <end position="543"/>
    </location>
</feature>
<dbReference type="InterPro" id="IPR011059">
    <property type="entry name" value="Metal-dep_hydrolase_composite"/>
</dbReference>
<dbReference type="GO" id="GO:0016810">
    <property type="term" value="F:hydrolase activity, acting on carbon-nitrogen (but not peptide) bonds"/>
    <property type="evidence" value="ECO:0007669"/>
    <property type="project" value="InterPro"/>
</dbReference>
<evidence type="ECO:0000313" key="2">
    <source>
        <dbReference type="EMBL" id="TWH83601.1"/>
    </source>
</evidence>
<evidence type="ECO:0000313" key="3">
    <source>
        <dbReference type="Proteomes" id="UP000315343"/>
    </source>
</evidence>